<keyword evidence="2" id="KW-1185">Reference proteome</keyword>
<protein>
    <submittedName>
        <fullName evidence="1">Uncharacterized protein</fullName>
    </submittedName>
</protein>
<dbReference type="STRING" id="168276.SAMN05444580_11625"/>
<dbReference type="Proteomes" id="UP000199417">
    <property type="component" value="Unassembled WGS sequence"/>
</dbReference>
<name>A0A1G7CHV1_9NOCA</name>
<gene>
    <name evidence="1" type="ORF">SAMN05444580_11625</name>
</gene>
<reference evidence="1 2" key="1">
    <citation type="submission" date="2016-10" db="EMBL/GenBank/DDBJ databases">
        <authorList>
            <person name="de Groot N.N."/>
        </authorList>
    </citation>
    <scope>NUCLEOTIDE SEQUENCE [LARGE SCALE GENOMIC DNA]</scope>
    <source>
        <strain evidence="1 2">JCM 11308</strain>
    </source>
</reference>
<evidence type="ECO:0000313" key="2">
    <source>
        <dbReference type="Proteomes" id="UP000199417"/>
    </source>
</evidence>
<sequence length="35" mass="3681">MPNPDEIDAPIGTFDHLLAEVFSRIALALGSTDGP</sequence>
<dbReference type="AlphaFoldDB" id="A0A1G7CHV1"/>
<dbReference type="EMBL" id="FNAB01000016">
    <property type="protein sequence ID" value="SDE38952.1"/>
    <property type="molecule type" value="Genomic_DNA"/>
</dbReference>
<proteinExistence type="predicted"/>
<organism evidence="1 2">
    <name type="scientific">Rhodococcus tukisamuensis</name>
    <dbReference type="NCBI Taxonomy" id="168276"/>
    <lineage>
        <taxon>Bacteria</taxon>
        <taxon>Bacillati</taxon>
        <taxon>Actinomycetota</taxon>
        <taxon>Actinomycetes</taxon>
        <taxon>Mycobacteriales</taxon>
        <taxon>Nocardiaceae</taxon>
        <taxon>Rhodococcus</taxon>
    </lineage>
</organism>
<evidence type="ECO:0000313" key="1">
    <source>
        <dbReference type="EMBL" id="SDE38952.1"/>
    </source>
</evidence>
<accession>A0A1G7CHV1</accession>